<keyword evidence="1" id="KW-1133">Transmembrane helix</keyword>
<proteinExistence type="predicted"/>
<feature type="transmembrane region" description="Helical" evidence="1">
    <location>
        <begin position="64"/>
        <end position="85"/>
    </location>
</feature>
<feature type="transmembrane region" description="Helical" evidence="1">
    <location>
        <begin position="376"/>
        <end position="393"/>
    </location>
</feature>
<feature type="transmembrane region" description="Helical" evidence="1">
    <location>
        <begin position="400"/>
        <end position="420"/>
    </location>
</feature>
<feature type="transmembrane region" description="Helical" evidence="1">
    <location>
        <begin position="296"/>
        <end position="312"/>
    </location>
</feature>
<feature type="transmembrane region" description="Helical" evidence="1">
    <location>
        <begin position="33"/>
        <end position="58"/>
    </location>
</feature>
<dbReference type="RefSeq" id="WP_143426590.1">
    <property type="nucleotide sequence ID" value="NZ_JACHXB010000003.1"/>
</dbReference>
<feature type="transmembrane region" description="Helical" evidence="1">
    <location>
        <begin position="197"/>
        <end position="216"/>
    </location>
</feature>
<dbReference type="OrthoDB" id="3251757at2"/>
<keyword evidence="1" id="KW-0812">Transmembrane</keyword>
<dbReference type="AlphaFoldDB" id="A0A285EA35"/>
<dbReference type="EMBL" id="OBDO01000002">
    <property type="protein sequence ID" value="SNX95830.1"/>
    <property type="molecule type" value="Genomic_DNA"/>
</dbReference>
<keyword evidence="1" id="KW-0472">Membrane</keyword>
<evidence type="ECO:0000256" key="1">
    <source>
        <dbReference type="SAM" id="Phobius"/>
    </source>
</evidence>
<evidence type="ECO:0000313" key="3">
    <source>
        <dbReference type="Proteomes" id="UP000219514"/>
    </source>
</evidence>
<feature type="transmembrane region" description="Helical" evidence="1">
    <location>
        <begin position="321"/>
        <end position="340"/>
    </location>
</feature>
<dbReference type="Pfam" id="PF20176">
    <property type="entry name" value="DUF6541"/>
    <property type="match status" value="1"/>
</dbReference>
<accession>A0A285EA35</accession>
<keyword evidence="3" id="KW-1185">Reference proteome</keyword>
<feature type="transmembrane region" description="Helical" evidence="1">
    <location>
        <begin position="476"/>
        <end position="502"/>
    </location>
</feature>
<organism evidence="2 3">
    <name type="scientific">Geodermatophilus sabuli</name>
    <dbReference type="NCBI Taxonomy" id="1564158"/>
    <lineage>
        <taxon>Bacteria</taxon>
        <taxon>Bacillati</taxon>
        <taxon>Actinomycetota</taxon>
        <taxon>Actinomycetes</taxon>
        <taxon>Geodermatophilales</taxon>
        <taxon>Geodermatophilaceae</taxon>
        <taxon>Geodermatophilus</taxon>
    </lineage>
</organism>
<protein>
    <submittedName>
        <fullName evidence="2">Uncharacterized protein</fullName>
    </submittedName>
</protein>
<reference evidence="2 3" key="1">
    <citation type="submission" date="2017-09" db="EMBL/GenBank/DDBJ databases">
        <authorList>
            <person name="Ehlers B."/>
            <person name="Leendertz F.H."/>
        </authorList>
    </citation>
    <scope>NUCLEOTIDE SEQUENCE [LARGE SCALE GENOMIC DNA]</scope>
    <source>
        <strain evidence="2 3">DSM 46844</strain>
    </source>
</reference>
<dbReference type="InterPro" id="IPR046671">
    <property type="entry name" value="DUF6541"/>
</dbReference>
<feature type="transmembrane region" description="Helical" evidence="1">
    <location>
        <begin position="105"/>
        <end position="126"/>
    </location>
</feature>
<gene>
    <name evidence="2" type="ORF">SAMN06893097_102534</name>
</gene>
<feature type="transmembrane region" description="Helical" evidence="1">
    <location>
        <begin position="440"/>
        <end position="464"/>
    </location>
</feature>
<feature type="transmembrane region" description="Helical" evidence="1">
    <location>
        <begin position="246"/>
        <end position="266"/>
    </location>
</feature>
<name>A0A285EA35_9ACTN</name>
<feature type="transmembrane region" description="Helical" evidence="1">
    <location>
        <begin position="6"/>
        <end position="26"/>
    </location>
</feature>
<evidence type="ECO:0000313" key="2">
    <source>
        <dbReference type="EMBL" id="SNX95830.1"/>
    </source>
</evidence>
<dbReference type="Proteomes" id="UP000219514">
    <property type="component" value="Unassembled WGS sequence"/>
</dbReference>
<sequence>MLDLNVFLTLAVAVLLLVLPGLLLSLSLRMRGWAALAASPLLTFGLVLIGILVVGLLGLDWTPWSAGAVAAVVVAGVAAGTAWRARRRPAEVGAPGDRPDDGGRLWAVLAGVGTLVGAAIGFRTVVVGTGGLASPNQGFDALFHVNLVETITRTGQVGPTVAGELNGYPEGASVYPDALHAMASLVDQFDGTSLTSINALMACIPLVAGLGLVGLLRELGLFRAAAVAPITLAATTGYPFDLIWRGPIWVFVFGITFVPAFLVLLLRTLERRDVALTATFGVSTAALALIHPSAALSAAVFGACLVVGRWVQRTSPVGRDLLVLLPAAVLAAVLALPLIGKALVDTSGGTVVDWPAVQSAGEALGELLLYNYDSEYPQLWLAVPALVGIAVGWRTRGLRWWYAATGIVLVLCILAAAYEGPLVQLLTGPWWNDRFRFEGLVFLGLAVFAAIGVVQIGGLVGALLHTVSARLGDRVAVLRTSAVAVGVVVVVVLMGVLSGFYVQENRERMETAYVPGGGGAVSTVDVTAFRVLGDLAGRGPVLNDPNDGSAWMWSLGGVQPVFGAALTKPVKPPLPDDRQVVVDGLNCLDSSERVREAVEDLGVRYVYSSEATILGGLTPNEGFRDLASVASLRPVYEQDGATIYEIDPVPLQESPDGSCGLS</sequence>